<name>A0AAW4GHW4_9GAMM</name>
<feature type="transmembrane region" description="Helical" evidence="1">
    <location>
        <begin position="446"/>
        <end position="462"/>
    </location>
</feature>
<feature type="transmembrane region" description="Helical" evidence="1">
    <location>
        <begin position="56"/>
        <end position="87"/>
    </location>
</feature>
<feature type="transmembrane region" description="Helical" evidence="1">
    <location>
        <begin position="422"/>
        <end position="439"/>
    </location>
</feature>
<keyword evidence="1" id="KW-1133">Transmembrane helix</keyword>
<reference evidence="2" key="2">
    <citation type="submission" date="2021-01" db="EMBL/GenBank/DDBJ databases">
        <authorList>
            <person name="Yu Y."/>
        </authorList>
    </citation>
    <scope>NUCLEOTIDE SEQUENCE</scope>
    <source>
        <strain evidence="2">As-5</strain>
        <strain evidence="3">As-6</strain>
    </source>
</reference>
<feature type="transmembrane region" description="Helical" evidence="1">
    <location>
        <begin position="350"/>
        <end position="370"/>
    </location>
</feature>
<sequence>MGPLLLLIGLAITPLLKSLPSGRFGELVALGLLTCALAWLMRRLRGWSMASGLAVLWILLLPLFTGVFPLLATVLLLLVAIVIGQALFVQRPLALQAMAGLLGLSAVLGWTLLVPIHFRWVYLPVGLAVVIWRRSLLWSSLRAGVAQWRQSVADAPRSAAFAVLVVGLASTACWLPTLQYDDLTYHLRLPWQLLEQGVYQPVPQHQIWALAPWATDIIQAVPQVIAGAESRGPVNAIWLLLLATGAWQLAAQLGASVLLRWLAVAMVASLPLTAGLAGGMQTELPTAAVLLWMCALAAAPRDGRLSNWMLLAVLAGGLLAMKSMSAVMALPVLAWALIRHPWPSLPRIGLVLLAGLLVGGANYVFAQWIAGNPVLPLFNGIFQSPYFAPTNFIDLKYKIGFGPDLPWALTFHSSRYFESHDGAAGVVLIGLAGLWLLAVLRPPTRAAALVALAVLALPLLPIQYLRYAYPGMALLCVVAVASLGAGPLRRPLIGLLVALCVLNVSFQSTGYWMLRSGALKDTLKAAGRDAPLFQRFAPERTLAAAIRASGEDEGTVLLLDPGDPFFAEFGTRGRTISWYSPSLQAAAANAELDPSGKRWLAMLQQQQVRHVILRGEALTPSQKLALELAGAHLREEAGGRQWWSLPAPPGKPSR</sequence>
<feature type="transmembrane region" description="Helical" evidence="1">
    <location>
        <begin position="159"/>
        <end position="178"/>
    </location>
</feature>
<evidence type="ECO:0000313" key="5">
    <source>
        <dbReference type="Proteomes" id="UP000784064"/>
    </source>
</evidence>
<feature type="transmembrane region" description="Helical" evidence="1">
    <location>
        <begin position="27"/>
        <end position="44"/>
    </location>
</feature>
<organism evidence="2 5">
    <name type="scientific">Stenotrophomonas lactitubi</name>
    <dbReference type="NCBI Taxonomy" id="2045214"/>
    <lineage>
        <taxon>Bacteria</taxon>
        <taxon>Pseudomonadati</taxon>
        <taxon>Pseudomonadota</taxon>
        <taxon>Gammaproteobacteria</taxon>
        <taxon>Lysobacterales</taxon>
        <taxon>Lysobacteraceae</taxon>
        <taxon>Stenotrophomonas</taxon>
    </lineage>
</organism>
<dbReference type="EMBL" id="JAFFTB010000014">
    <property type="protein sequence ID" value="MBM9938275.1"/>
    <property type="molecule type" value="Genomic_DNA"/>
</dbReference>
<keyword evidence="4" id="KW-1185">Reference proteome</keyword>
<gene>
    <name evidence="2" type="ORF">JJW18_09955</name>
    <name evidence="3" type="ORF">JJW19_08985</name>
</gene>
<dbReference type="Proteomes" id="UP000784064">
    <property type="component" value="Unassembled WGS sequence"/>
</dbReference>
<evidence type="ECO:0000313" key="2">
    <source>
        <dbReference type="EMBL" id="MBM9913795.1"/>
    </source>
</evidence>
<evidence type="ECO:0008006" key="6">
    <source>
        <dbReference type="Google" id="ProtNLM"/>
    </source>
</evidence>
<dbReference type="RefSeq" id="WP_205405521.1">
    <property type="nucleotide sequence ID" value="NZ_JAFFTA010000016.1"/>
</dbReference>
<feature type="transmembrane region" description="Helical" evidence="1">
    <location>
        <begin position="257"/>
        <end position="277"/>
    </location>
</feature>
<feature type="transmembrane region" description="Helical" evidence="1">
    <location>
        <begin position="93"/>
        <end position="113"/>
    </location>
</feature>
<protein>
    <recommendedName>
        <fullName evidence="6">Glycosyltransferase RgtA/B/C/D-like domain-containing protein</fullName>
    </recommendedName>
</protein>
<keyword evidence="1" id="KW-0812">Transmembrane</keyword>
<comment type="caution">
    <text evidence="2">The sequence shown here is derived from an EMBL/GenBank/DDBJ whole genome shotgun (WGS) entry which is preliminary data.</text>
</comment>
<feature type="transmembrane region" description="Helical" evidence="1">
    <location>
        <begin position="492"/>
        <end position="514"/>
    </location>
</feature>
<accession>A0AAW4GHW4</accession>
<evidence type="ECO:0000313" key="4">
    <source>
        <dbReference type="Proteomes" id="UP000749453"/>
    </source>
</evidence>
<dbReference type="AlphaFoldDB" id="A0AAW4GHW4"/>
<dbReference type="EMBL" id="JAFFTA010000016">
    <property type="protein sequence ID" value="MBM9913795.1"/>
    <property type="molecule type" value="Genomic_DNA"/>
</dbReference>
<proteinExistence type="predicted"/>
<reference evidence="4" key="1">
    <citation type="submission" date="2021-01" db="EMBL/GenBank/DDBJ databases">
        <title>Stenotrophomonas maltophilia.</title>
        <authorList>
            <person name="Yu Y."/>
        </authorList>
    </citation>
    <scope>NUCLEOTIDE SEQUENCE [LARGE SCALE GENOMIC DNA]</scope>
    <source>
        <strain evidence="4">As-6</strain>
    </source>
</reference>
<feature type="transmembrane region" description="Helical" evidence="1">
    <location>
        <begin position="307"/>
        <end position="338"/>
    </location>
</feature>
<feature type="transmembrane region" description="Helical" evidence="1">
    <location>
        <begin position="468"/>
        <end position="485"/>
    </location>
</feature>
<evidence type="ECO:0000256" key="1">
    <source>
        <dbReference type="SAM" id="Phobius"/>
    </source>
</evidence>
<dbReference type="Proteomes" id="UP000749453">
    <property type="component" value="Unassembled WGS sequence"/>
</dbReference>
<evidence type="ECO:0000313" key="3">
    <source>
        <dbReference type="EMBL" id="MBM9938275.1"/>
    </source>
</evidence>
<keyword evidence="1" id="KW-0472">Membrane</keyword>
<feature type="transmembrane region" description="Helical" evidence="1">
    <location>
        <begin position="234"/>
        <end position="251"/>
    </location>
</feature>